<evidence type="ECO:0000313" key="2">
    <source>
        <dbReference type="EMBL" id="SHO56342.1"/>
    </source>
</evidence>
<organism evidence="2 3">
    <name type="scientific">Vibrio quintilis</name>
    <dbReference type="NCBI Taxonomy" id="1117707"/>
    <lineage>
        <taxon>Bacteria</taxon>
        <taxon>Pseudomonadati</taxon>
        <taxon>Pseudomonadota</taxon>
        <taxon>Gammaproteobacteria</taxon>
        <taxon>Vibrionales</taxon>
        <taxon>Vibrionaceae</taxon>
        <taxon>Vibrio</taxon>
    </lineage>
</organism>
<sequence length="283" mass="32456">MNMSKAEFKTMWALYKKQSWLEQKIDALSSLLFDECKTELQRKLVISLLERFEYLDDEGVAEALNWFIEEIVTDPSLSSATTQIVAMTFDSKSDSGQYILQLLKPKLAEQGWREHLLVNRCDHSLKNFRKAGNLHNQIVLIDEFIGSGKTVVGRVESLKRTYGNSNINNVDIRVVVIAASTVGLQCLRDKGIKVSYFIKVPKAISEYYEDDLERNENLYSMELLEDGLSQNYMGHDLPKLGYGGTESLFYMERGNTPNSVFPLFWWPETCDGNLRHSLLIRAF</sequence>
<gene>
    <name evidence="2" type="ORF">VQ7734_02111</name>
</gene>
<dbReference type="InterPro" id="IPR056920">
    <property type="entry name" value="PRTase-CE"/>
</dbReference>
<accession>A0A1M7YUQ6</accession>
<protein>
    <recommendedName>
        <fullName evidence="1">PRTase-CE domain-containing protein</fullName>
    </recommendedName>
</protein>
<dbReference type="Proteomes" id="UP000184600">
    <property type="component" value="Unassembled WGS sequence"/>
</dbReference>
<dbReference type="EMBL" id="FRFG01000024">
    <property type="protein sequence ID" value="SHO56342.1"/>
    <property type="molecule type" value="Genomic_DNA"/>
</dbReference>
<evidence type="ECO:0000313" key="3">
    <source>
        <dbReference type="Proteomes" id="UP000184600"/>
    </source>
</evidence>
<reference evidence="3" key="1">
    <citation type="submission" date="2016-12" db="EMBL/GenBank/DDBJ databases">
        <authorList>
            <person name="Rodrigo-Torres L."/>
            <person name="Arahal R.D."/>
            <person name="Lucena T."/>
        </authorList>
    </citation>
    <scope>NUCLEOTIDE SEQUENCE [LARGE SCALE GENOMIC DNA]</scope>
</reference>
<dbReference type="Pfam" id="PF24390">
    <property type="entry name" value="PRTase-CE"/>
    <property type="match status" value="1"/>
</dbReference>
<keyword evidence="3" id="KW-1185">Reference proteome</keyword>
<name>A0A1M7YUQ6_9VIBR</name>
<proteinExistence type="predicted"/>
<feature type="domain" description="PRTase-CE" evidence="1">
    <location>
        <begin position="18"/>
        <end position="268"/>
    </location>
</feature>
<dbReference type="AlphaFoldDB" id="A0A1M7YUQ6"/>
<evidence type="ECO:0000259" key="1">
    <source>
        <dbReference type="Pfam" id="PF24390"/>
    </source>
</evidence>